<dbReference type="AlphaFoldDB" id="A0A645FDU5"/>
<dbReference type="Gene3D" id="3.20.20.150">
    <property type="entry name" value="Divalent-metal-dependent TIM barrel enzymes"/>
    <property type="match status" value="1"/>
</dbReference>
<sequence length="88" mass="10047">MGGCDPVEYVSRYPGRQPIFHLKDFGVVYPRTSIMVPVGSGNLNWNRIIPAAEASGVEWFIIEQDTCQKDEFESLKDSFDYLVKNFVK</sequence>
<proteinExistence type="predicted"/>
<comment type="caution">
    <text evidence="1">The sequence shown here is derived from an EMBL/GenBank/DDBJ whole genome shotgun (WGS) entry which is preliminary data.</text>
</comment>
<dbReference type="EMBL" id="VSSQ01057864">
    <property type="protein sequence ID" value="MPN11632.1"/>
    <property type="molecule type" value="Genomic_DNA"/>
</dbReference>
<evidence type="ECO:0000313" key="1">
    <source>
        <dbReference type="EMBL" id="MPN11632.1"/>
    </source>
</evidence>
<reference evidence="1" key="1">
    <citation type="submission" date="2019-08" db="EMBL/GenBank/DDBJ databases">
        <authorList>
            <person name="Kucharzyk K."/>
            <person name="Murdoch R.W."/>
            <person name="Higgins S."/>
            <person name="Loffler F."/>
        </authorList>
    </citation>
    <scope>NUCLEOTIDE SEQUENCE</scope>
</reference>
<name>A0A645FDU5_9ZZZZ</name>
<dbReference type="InterPro" id="IPR036237">
    <property type="entry name" value="Xyl_isomerase-like_sf"/>
</dbReference>
<organism evidence="1">
    <name type="scientific">bioreactor metagenome</name>
    <dbReference type="NCBI Taxonomy" id="1076179"/>
    <lineage>
        <taxon>unclassified sequences</taxon>
        <taxon>metagenomes</taxon>
        <taxon>ecological metagenomes</taxon>
    </lineage>
</organism>
<dbReference type="SUPFAM" id="SSF51658">
    <property type="entry name" value="Xylose isomerase-like"/>
    <property type="match status" value="1"/>
</dbReference>
<protein>
    <recommendedName>
        <fullName evidence="2">Xylose isomerase-like TIM barrel domain-containing protein</fullName>
    </recommendedName>
</protein>
<gene>
    <name evidence="1" type="ORF">SDC9_158936</name>
</gene>
<accession>A0A645FDU5</accession>
<evidence type="ECO:0008006" key="2">
    <source>
        <dbReference type="Google" id="ProtNLM"/>
    </source>
</evidence>